<sequence length="210" mass="24611">MLPFLVLSQIKKSNSKTKSAEKLLKIPKNDSTFVNIWDFSKDFVLEMKYATHDNFLKQQVYDCEVCLLRYKTVVALLQAQRYFMERGYKIKLFDCYRPLDIQKKMWKIVPNSNYVANPARGSVHNRGAAVDLTLVDFCGNELEMGTAFDFFGPEAAHDYQLLTEEALCNRKILKKGMELHGFKIFESEWWHYNLETGFSEKISNFKWNCN</sequence>
<dbReference type="Pfam" id="PF01427">
    <property type="entry name" value="Peptidase_M15"/>
    <property type="match status" value="1"/>
</dbReference>
<proteinExistence type="inferred from homology"/>
<dbReference type="OrthoDB" id="9801430at2"/>
<keyword evidence="4 9" id="KW-0378">Hydrolase</keyword>
<dbReference type="GO" id="GO:0008237">
    <property type="term" value="F:metallopeptidase activity"/>
    <property type="evidence" value="ECO:0007669"/>
    <property type="project" value="UniProtKB-KW"/>
</dbReference>
<dbReference type="GO" id="GO:0071555">
    <property type="term" value="P:cell wall organization"/>
    <property type="evidence" value="ECO:0007669"/>
    <property type="project" value="UniProtKB-KW"/>
</dbReference>
<name>A0A2H3KDL8_9FLAO</name>
<gene>
    <name evidence="11" type="ORF">B0A77_03610</name>
</gene>
<evidence type="ECO:0000256" key="6">
    <source>
        <dbReference type="ARBA" id="ARBA00022997"/>
    </source>
</evidence>
<accession>A0A2H3KDL8</accession>
<feature type="site" description="Transition state stabilizer" evidence="9">
    <location>
        <position position="97"/>
    </location>
</feature>
<evidence type="ECO:0000256" key="4">
    <source>
        <dbReference type="ARBA" id="ARBA00022801"/>
    </source>
</evidence>
<evidence type="ECO:0000256" key="1">
    <source>
        <dbReference type="ARBA" id="ARBA00001362"/>
    </source>
</evidence>
<feature type="active site" description="Proton donor/acceptor" evidence="9">
    <location>
        <position position="188"/>
    </location>
</feature>
<dbReference type="Proteomes" id="UP000220828">
    <property type="component" value="Unassembled WGS sequence"/>
</dbReference>
<feature type="binding site" evidence="9">
    <location>
        <position position="124"/>
    </location>
    <ligand>
        <name>Zn(2+)</name>
        <dbReference type="ChEBI" id="CHEBI:29105"/>
        <note>catalytic</note>
    </ligand>
</feature>
<evidence type="ECO:0000313" key="11">
    <source>
        <dbReference type="EMBL" id="PDS25865.1"/>
    </source>
</evidence>
<dbReference type="InterPro" id="IPR000755">
    <property type="entry name" value="A_A_dipeptidase"/>
</dbReference>
<dbReference type="InterPro" id="IPR009045">
    <property type="entry name" value="Zn_M74/Hedgehog-like"/>
</dbReference>
<dbReference type="SUPFAM" id="SSF55166">
    <property type="entry name" value="Hedgehog/DD-peptidase"/>
    <property type="match status" value="1"/>
</dbReference>
<keyword evidence="8 10" id="KW-0961">Cell wall biogenesis/degradation</keyword>
<reference evidence="11 12" key="1">
    <citation type="submission" date="2017-09" db="EMBL/GenBank/DDBJ databases">
        <title>Whole genomes of Flavobacteriaceae.</title>
        <authorList>
            <person name="Stine C."/>
            <person name="Li C."/>
            <person name="Tadesse D."/>
        </authorList>
    </citation>
    <scope>NUCLEOTIDE SEQUENCE [LARGE SCALE GENOMIC DNA]</scope>
    <source>
        <strain evidence="11 12">ATCC 35036</strain>
    </source>
</reference>
<comment type="caution">
    <text evidence="11">The sequence shown here is derived from an EMBL/GenBank/DDBJ whole genome shotgun (WGS) entry which is preliminary data.</text>
</comment>
<organism evidence="11 12">
    <name type="scientific">Flavobacterium branchiophilum</name>
    <dbReference type="NCBI Taxonomy" id="55197"/>
    <lineage>
        <taxon>Bacteria</taxon>
        <taxon>Pseudomonadati</taxon>
        <taxon>Bacteroidota</taxon>
        <taxon>Flavobacteriia</taxon>
        <taxon>Flavobacteriales</taxon>
        <taxon>Flavobacteriaceae</taxon>
        <taxon>Flavobacterium</taxon>
    </lineage>
</organism>
<keyword evidence="5 9" id="KW-0862">Zinc</keyword>
<comment type="cofactor">
    <cofactor evidence="9">
        <name>Zn(2+)</name>
        <dbReference type="ChEBI" id="CHEBI:29105"/>
    </cofactor>
    <text evidence="9">Binds 1 zinc ion per subunit.</text>
</comment>
<dbReference type="PANTHER" id="PTHR43126:SF1">
    <property type="entry name" value="D-ALANYL-D-ALANINE DIPEPTIDASE"/>
    <property type="match status" value="1"/>
</dbReference>
<dbReference type="PIRSF" id="PIRSF026671">
    <property type="entry name" value="AA_dipeptidase"/>
    <property type="match status" value="1"/>
</dbReference>
<keyword evidence="2 9" id="KW-0645">Protease</keyword>
<protein>
    <recommendedName>
        <fullName evidence="9 10">D-alanyl-D-alanine dipeptidase</fullName>
        <shortName evidence="9 10">D-Ala-D-Ala dipeptidase</shortName>
        <ecNumber evidence="9 10">3.4.13.22</ecNumber>
    </recommendedName>
</protein>
<dbReference type="HAMAP" id="MF_01924">
    <property type="entry name" value="A_A_dipeptidase"/>
    <property type="match status" value="1"/>
</dbReference>
<evidence type="ECO:0000256" key="2">
    <source>
        <dbReference type="ARBA" id="ARBA00022670"/>
    </source>
</evidence>
<dbReference type="CDD" id="cd14840">
    <property type="entry name" value="D-Ala-D-Ala_dipeptidase_Aad"/>
    <property type="match status" value="1"/>
</dbReference>
<keyword evidence="6 9" id="KW-0224">Dipeptidase</keyword>
<dbReference type="Gene3D" id="3.30.1380.10">
    <property type="match status" value="1"/>
</dbReference>
<dbReference type="EMBL" id="PCMW01000021">
    <property type="protein sequence ID" value="PDS25865.1"/>
    <property type="molecule type" value="Genomic_DNA"/>
</dbReference>
<evidence type="ECO:0000256" key="9">
    <source>
        <dbReference type="HAMAP-Rule" id="MF_01924"/>
    </source>
</evidence>
<dbReference type="GO" id="GO:0160237">
    <property type="term" value="F:D-Ala-D-Ala dipeptidase activity"/>
    <property type="evidence" value="ECO:0007669"/>
    <property type="project" value="UniProtKB-EC"/>
</dbReference>
<dbReference type="GO" id="GO:0008270">
    <property type="term" value="F:zinc ion binding"/>
    <property type="evidence" value="ECO:0007669"/>
    <property type="project" value="UniProtKB-UniRule"/>
</dbReference>
<evidence type="ECO:0000313" key="12">
    <source>
        <dbReference type="Proteomes" id="UP000220828"/>
    </source>
</evidence>
<comment type="similarity">
    <text evidence="9 10">Belongs to the peptidase M15D family.</text>
</comment>
<keyword evidence="7 9" id="KW-0482">Metalloprotease</keyword>
<dbReference type="EC" id="3.4.13.22" evidence="9 10"/>
<comment type="function">
    <text evidence="9 10">Catalyzes hydrolysis of the D-alanyl-D-alanine dipeptide.</text>
</comment>
<feature type="binding site" evidence="9">
    <location>
        <position position="131"/>
    </location>
    <ligand>
        <name>Zn(2+)</name>
        <dbReference type="ChEBI" id="CHEBI:29105"/>
        <note>catalytic</note>
    </ligand>
</feature>
<evidence type="ECO:0000256" key="5">
    <source>
        <dbReference type="ARBA" id="ARBA00022833"/>
    </source>
</evidence>
<keyword evidence="3 9" id="KW-0479">Metal-binding</keyword>
<evidence type="ECO:0000256" key="7">
    <source>
        <dbReference type="ARBA" id="ARBA00023049"/>
    </source>
</evidence>
<feature type="binding site" evidence="9">
    <location>
        <position position="191"/>
    </location>
    <ligand>
        <name>Zn(2+)</name>
        <dbReference type="ChEBI" id="CHEBI:29105"/>
        <note>catalytic</note>
    </ligand>
</feature>
<dbReference type="PANTHER" id="PTHR43126">
    <property type="entry name" value="D-ALANYL-D-ALANINE DIPEPTIDASE"/>
    <property type="match status" value="1"/>
</dbReference>
<comment type="catalytic activity">
    <reaction evidence="1 9 10">
        <text>D-alanyl-D-alanine + H2O = 2 D-alanine</text>
        <dbReference type="Rhea" id="RHEA:20661"/>
        <dbReference type="ChEBI" id="CHEBI:15377"/>
        <dbReference type="ChEBI" id="CHEBI:57416"/>
        <dbReference type="ChEBI" id="CHEBI:57822"/>
        <dbReference type="EC" id="3.4.13.22"/>
    </reaction>
</comment>
<dbReference type="AlphaFoldDB" id="A0A2H3KDL8"/>
<evidence type="ECO:0000256" key="3">
    <source>
        <dbReference type="ARBA" id="ARBA00022723"/>
    </source>
</evidence>
<evidence type="ECO:0000256" key="8">
    <source>
        <dbReference type="ARBA" id="ARBA00023316"/>
    </source>
</evidence>
<evidence type="ECO:0000256" key="10">
    <source>
        <dbReference type="PIRNR" id="PIRNR026671"/>
    </source>
</evidence>
<dbReference type="GO" id="GO:0006508">
    <property type="term" value="P:proteolysis"/>
    <property type="evidence" value="ECO:0007669"/>
    <property type="project" value="UniProtKB-KW"/>
</dbReference>